<protein>
    <submittedName>
        <fullName evidence="2">Uncharacterized protein</fullName>
    </submittedName>
</protein>
<keyword evidence="1" id="KW-1133">Transmembrane helix</keyword>
<keyword evidence="1" id="KW-0472">Membrane</keyword>
<dbReference type="EMBL" id="CP042295">
    <property type="protein sequence ID" value="QDY87095.1"/>
    <property type="molecule type" value="Genomic_DNA"/>
</dbReference>
<reference evidence="2 3" key="1">
    <citation type="journal article" date="2019" name="Microbiol. Resour. Announc.">
        <title>Complete Genome Sequences of Three Mycoplasma anserisalpingitis (Mycoplasma sp. 1220) Strains.</title>
        <authorList>
            <person name="Grozner D."/>
            <person name="Forro B."/>
            <person name="Kovacs A.B."/>
            <person name="Marton S."/>
            <person name="Banyai K."/>
            <person name="Kreizinger Z."/>
            <person name="Sulyok K.M."/>
            <person name="Gyuranecz M."/>
        </authorList>
    </citation>
    <scope>NUCLEOTIDE SEQUENCE [LARGE SCALE GENOMIC DNA]</scope>
    <source>
        <strain evidence="2 3">ATCC:BAA-2147</strain>
    </source>
</reference>
<dbReference type="OrthoDB" id="9958493at2"/>
<dbReference type="AlphaFoldDB" id="A0A5B8K2J6"/>
<feature type="transmembrane region" description="Helical" evidence="1">
    <location>
        <begin position="124"/>
        <end position="142"/>
    </location>
</feature>
<accession>A0A5B8K2J6</accession>
<dbReference type="Proteomes" id="UP000318927">
    <property type="component" value="Chromosome"/>
</dbReference>
<evidence type="ECO:0000313" key="2">
    <source>
        <dbReference type="EMBL" id="QDY87095.1"/>
    </source>
</evidence>
<proteinExistence type="predicted"/>
<keyword evidence="1" id="KW-0812">Transmembrane</keyword>
<feature type="transmembrane region" description="Helical" evidence="1">
    <location>
        <begin position="162"/>
        <end position="184"/>
    </location>
</feature>
<evidence type="ECO:0000313" key="3">
    <source>
        <dbReference type="Proteomes" id="UP000318927"/>
    </source>
</evidence>
<dbReference type="KEGG" id="mans:FRW55_02945"/>
<keyword evidence="3" id="KW-1185">Reference proteome</keyword>
<feature type="transmembrane region" description="Helical" evidence="1">
    <location>
        <begin position="14"/>
        <end position="34"/>
    </location>
</feature>
<evidence type="ECO:0000256" key="1">
    <source>
        <dbReference type="SAM" id="Phobius"/>
    </source>
</evidence>
<gene>
    <name evidence="2" type="ORF">FRW55_02945</name>
</gene>
<name>A0A5B8K2J6_9MOLU</name>
<organism evidence="2 3">
    <name type="scientific">Mycoplasma anserisalpingitidis</name>
    <dbReference type="NCBI Taxonomy" id="519450"/>
    <lineage>
        <taxon>Bacteria</taxon>
        <taxon>Bacillati</taxon>
        <taxon>Mycoplasmatota</taxon>
        <taxon>Mollicutes</taxon>
        <taxon>Mycoplasmataceae</taxon>
        <taxon>Mycoplasma</taxon>
    </lineage>
</organism>
<feature type="transmembrane region" description="Helical" evidence="1">
    <location>
        <begin position="46"/>
        <end position="72"/>
    </location>
</feature>
<sequence length="214" mass="25217">MFLTKDKRSTYAKLIYLIFYTVITTTGLFITIFLKNNLDLSKPIIVAGFIFSYIVIFVFIAWFLLIQIMILIMHKKGKNIGFAFGFWKFLTFNNKKTEAQDEINDTSIKPIENFKKYVKDKRNVILILVLFSFFIFSDLYSFYNFLVKFDGIKNQLNIFQLIYKIISLLNSIVLSISIITKNLIVMLSRSKIKNNNDLTKLQKVYLTLTFRKKL</sequence>